<evidence type="ECO:0000313" key="1">
    <source>
        <dbReference type="EMBL" id="TDK87111.1"/>
    </source>
</evidence>
<evidence type="ECO:0008006" key="3">
    <source>
        <dbReference type="Google" id="ProtNLM"/>
    </source>
</evidence>
<reference evidence="1 2" key="1">
    <citation type="submission" date="2019-01" db="EMBL/GenBank/DDBJ databases">
        <title>High-quality-draft genome sequences of five non-tuberculosis mycobacteriaceae isolated from a nosocomial environment.</title>
        <authorList>
            <person name="Tiago I."/>
            <person name="Alarico S."/>
            <person name="Pereira S.G."/>
            <person name="Coelho C."/>
            <person name="Maranha A."/>
            <person name="Empadinhas N."/>
        </authorList>
    </citation>
    <scope>NUCLEOTIDE SEQUENCE [LARGE SCALE GENOMIC DNA]</scope>
    <source>
        <strain evidence="1 2">24AIII</strain>
    </source>
</reference>
<accession>A0A4R5WDR0</accession>
<gene>
    <name evidence="1" type="ORF">EUA03_18025</name>
</gene>
<protein>
    <recommendedName>
        <fullName evidence="3">Phage gp6-like head-tail connector protein</fullName>
    </recommendedName>
</protein>
<organism evidence="1 2">
    <name type="scientific">Mycolicibacterium mucogenicum</name>
    <name type="common">Mycobacterium mucogenicum</name>
    <dbReference type="NCBI Taxonomy" id="56689"/>
    <lineage>
        <taxon>Bacteria</taxon>
        <taxon>Bacillati</taxon>
        <taxon>Actinomycetota</taxon>
        <taxon>Actinomycetes</taxon>
        <taxon>Mycobacteriales</taxon>
        <taxon>Mycobacteriaceae</taxon>
        <taxon>Mycolicibacterium</taxon>
    </lineage>
</organism>
<dbReference type="EMBL" id="SDLO01000015">
    <property type="protein sequence ID" value="TDK87111.1"/>
    <property type="molecule type" value="Genomic_DNA"/>
</dbReference>
<dbReference type="Proteomes" id="UP000294929">
    <property type="component" value="Unassembled WGS sequence"/>
</dbReference>
<proteinExistence type="predicted"/>
<dbReference type="AlphaFoldDB" id="A0A4R5WDR0"/>
<sequence length="105" mass="10789">MATVNGSDVAALLEGAATEDVAGRAVAAVTLMARAYTRGEGFTDDVPNAEIAAAILTAACRLARNPGGLATSETMGPFSFDVRGGFQGFTLAELAVLDRYRVHGL</sequence>
<comment type="caution">
    <text evidence="1">The sequence shown here is derived from an EMBL/GenBank/DDBJ whole genome shotgun (WGS) entry which is preliminary data.</text>
</comment>
<name>A0A4R5WDR0_MYCMU</name>
<evidence type="ECO:0000313" key="2">
    <source>
        <dbReference type="Proteomes" id="UP000294929"/>
    </source>
</evidence>